<dbReference type="PANTHER" id="PTHR36440">
    <property type="entry name" value="PUTATIVE (AFU_ORTHOLOGUE AFUA_8G07350)-RELATED"/>
    <property type="match status" value="1"/>
</dbReference>
<dbReference type="InterPro" id="IPR014710">
    <property type="entry name" value="RmlC-like_jellyroll"/>
</dbReference>
<name>A0ABY4YV42_9MICO</name>
<organism evidence="3 4">
    <name type="scientific">Ornithinimicrobium faecis</name>
    <dbReference type="NCBI Taxonomy" id="2934158"/>
    <lineage>
        <taxon>Bacteria</taxon>
        <taxon>Bacillati</taxon>
        <taxon>Actinomycetota</taxon>
        <taxon>Actinomycetes</taxon>
        <taxon>Micrococcales</taxon>
        <taxon>Ornithinimicrobiaceae</taxon>
        <taxon>Ornithinimicrobium</taxon>
    </lineage>
</organism>
<evidence type="ECO:0000259" key="2">
    <source>
        <dbReference type="Pfam" id="PF07883"/>
    </source>
</evidence>
<dbReference type="InterPro" id="IPR053146">
    <property type="entry name" value="QDO-like"/>
</dbReference>
<dbReference type="EMBL" id="CP099489">
    <property type="protein sequence ID" value="USQ80649.1"/>
    <property type="molecule type" value="Genomic_DNA"/>
</dbReference>
<evidence type="ECO:0000256" key="1">
    <source>
        <dbReference type="SAM" id="MobiDB-lite"/>
    </source>
</evidence>
<protein>
    <submittedName>
        <fullName evidence="3">Cupin domain-containing protein</fullName>
    </submittedName>
</protein>
<dbReference type="Pfam" id="PF07883">
    <property type="entry name" value="Cupin_2"/>
    <property type="match status" value="1"/>
</dbReference>
<feature type="region of interest" description="Disordered" evidence="1">
    <location>
        <begin position="27"/>
        <end position="47"/>
    </location>
</feature>
<evidence type="ECO:0000313" key="3">
    <source>
        <dbReference type="EMBL" id="USQ80649.1"/>
    </source>
</evidence>
<dbReference type="CDD" id="cd02208">
    <property type="entry name" value="cupin_RmlC-like"/>
    <property type="match status" value="1"/>
</dbReference>
<dbReference type="SUPFAM" id="SSF51182">
    <property type="entry name" value="RmlC-like cupins"/>
    <property type="match status" value="1"/>
</dbReference>
<dbReference type="RefSeq" id="WP_252594024.1">
    <property type="nucleotide sequence ID" value="NZ_CP099489.1"/>
</dbReference>
<feature type="domain" description="Cupin type-2" evidence="2">
    <location>
        <begin position="33"/>
        <end position="96"/>
    </location>
</feature>
<dbReference type="Proteomes" id="UP001056455">
    <property type="component" value="Chromosome"/>
</dbReference>
<dbReference type="Gene3D" id="2.60.120.10">
    <property type="entry name" value="Jelly Rolls"/>
    <property type="match status" value="1"/>
</dbReference>
<keyword evidence="4" id="KW-1185">Reference proteome</keyword>
<proteinExistence type="predicted"/>
<accession>A0ABY4YV42</accession>
<gene>
    <name evidence="3" type="ORF">NF556_03030</name>
</gene>
<dbReference type="InterPro" id="IPR013096">
    <property type="entry name" value="Cupin_2"/>
</dbReference>
<dbReference type="InterPro" id="IPR011051">
    <property type="entry name" value="RmlC_Cupin_sf"/>
</dbReference>
<dbReference type="PANTHER" id="PTHR36440:SF1">
    <property type="entry name" value="PUTATIVE (AFU_ORTHOLOGUE AFUA_8G07350)-RELATED"/>
    <property type="match status" value="1"/>
</dbReference>
<reference evidence="3" key="1">
    <citation type="submission" date="2022-06" db="EMBL/GenBank/DDBJ databases">
        <title>Ornithinimicrobium HY1793.</title>
        <authorList>
            <person name="Huang Y."/>
        </authorList>
    </citation>
    <scope>NUCLEOTIDE SEQUENCE</scope>
    <source>
        <strain evidence="3">HY1793</strain>
    </source>
</reference>
<evidence type="ECO:0000313" key="4">
    <source>
        <dbReference type="Proteomes" id="UP001056455"/>
    </source>
</evidence>
<sequence length="134" mass="15188">MTEERIALSASQVLTVRHHSPDVLEVDSVWQQGPPPPKHSHPQQSEEFTVREGELTVELGTDPTRVFQAGETVTVPPGTPHRMWSAGPNGARATWTITPALRTLDLFRYIAGGTKLPRALRMLWRFRHEYRLSR</sequence>